<reference evidence="2" key="1">
    <citation type="journal article" date="2022" name="Mol. Ecol. Resour.">
        <title>The genomes of chicory, endive, great burdock and yacon provide insights into Asteraceae palaeo-polyploidization history and plant inulin production.</title>
        <authorList>
            <person name="Fan W."/>
            <person name="Wang S."/>
            <person name="Wang H."/>
            <person name="Wang A."/>
            <person name="Jiang F."/>
            <person name="Liu H."/>
            <person name="Zhao H."/>
            <person name="Xu D."/>
            <person name="Zhang Y."/>
        </authorList>
    </citation>
    <scope>NUCLEOTIDE SEQUENCE [LARGE SCALE GENOMIC DNA]</scope>
    <source>
        <strain evidence="2">cv. Punajuju</strain>
    </source>
</reference>
<comment type="caution">
    <text evidence="1">The sequence shown here is derived from an EMBL/GenBank/DDBJ whole genome shotgun (WGS) entry which is preliminary data.</text>
</comment>
<accession>A0ACB8YWC7</accession>
<keyword evidence="2" id="KW-1185">Reference proteome</keyword>
<reference evidence="1 2" key="2">
    <citation type="journal article" date="2022" name="Mol. Ecol. Resour.">
        <title>The genomes of chicory, endive, great burdock and yacon provide insights into Asteraceae paleo-polyploidization history and plant inulin production.</title>
        <authorList>
            <person name="Fan W."/>
            <person name="Wang S."/>
            <person name="Wang H."/>
            <person name="Wang A."/>
            <person name="Jiang F."/>
            <person name="Liu H."/>
            <person name="Zhao H."/>
            <person name="Xu D."/>
            <person name="Zhang Y."/>
        </authorList>
    </citation>
    <scope>NUCLEOTIDE SEQUENCE [LARGE SCALE GENOMIC DNA]</scope>
    <source>
        <strain evidence="2">cv. Punajuju</strain>
        <tissue evidence="1">Leaves</tissue>
    </source>
</reference>
<proteinExistence type="predicted"/>
<sequence>MNFSVQRDAIIHTLVDSDKRSSILVPVVYTLPPTLPHSTPPPLSPLSSPTPLYKPHLLHSHSLQPPSTATACKEMEPTTTRRPYFLEENNGLASISDMEHGFSSSPSSSTEDNHRGQHLISRPLYSPRKASLRNLSSFSSVSSPRSGRFFHGRFEEQQPHFLDACFLCKKPLGHNRDIFMYRGDTPFCSEECRSEQIDIDESKEKNKNLSASMKALRKKEKSETSPNKSSKKYPFYSGAVAAA</sequence>
<evidence type="ECO:0000313" key="1">
    <source>
        <dbReference type="EMBL" id="KAI3689603.1"/>
    </source>
</evidence>
<name>A0ACB8YWC7_CICIN</name>
<organism evidence="1 2">
    <name type="scientific">Cichorium intybus</name>
    <name type="common">Chicory</name>
    <dbReference type="NCBI Taxonomy" id="13427"/>
    <lineage>
        <taxon>Eukaryota</taxon>
        <taxon>Viridiplantae</taxon>
        <taxon>Streptophyta</taxon>
        <taxon>Embryophyta</taxon>
        <taxon>Tracheophyta</taxon>
        <taxon>Spermatophyta</taxon>
        <taxon>Magnoliopsida</taxon>
        <taxon>eudicotyledons</taxon>
        <taxon>Gunneridae</taxon>
        <taxon>Pentapetalae</taxon>
        <taxon>asterids</taxon>
        <taxon>campanulids</taxon>
        <taxon>Asterales</taxon>
        <taxon>Asteraceae</taxon>
        <taxon>Cichorioideae</taxon>
        <taxon>Cichorieae</taxon>
        <taxon>Cichoriinae</taxon>
        <taxon>Cichorium</taxon>
    </lineage>
</organism>
<protein>
    <submittedName>
        <fullName evidence="1">Uncharacterized protein</fullName>
    </submittedName>
</protein>
<dbReference type="Proteomes" id="UP001055811">
    <property type="component" value="Linkage Group LG09"/>
</dbReference>
<dbReference type="EMBL" id="CM042017">
    <property type="protein sequence ID" value="KAI3689603.1"/>
    <property type="molecule type" value="Genomic_DNA"/>
</dbReference>
<gene>
    <name evidence="1" type="ORF">L2E82_47566</name>
</gene>
<evidence type="ECO:0000313" key="2">
    <source>
        <dbReference type="Proteomes" id="UP001055811"/>
    </source>
</evidence>